<feature type="binding site" evidence="5">
    <location>
        <position position="128"/>
    </location>
    <ligand>
        <name>(2E)-4-hydroxy-3-methylbut-2-enyl diphosphate</name>
        <dbReference type="ChEBI" id="CHEBI:128753"/>
    </ligand>
</feature>
<comment type="pathway">
    <text evidence="5">Isoprenoid biosynthesis; isopentenyl diphosphate biosynthesis via DXP pathway; isopentenyl diphosphate from 1-deoxy-D-xylulose 5-phosphate: step 6/6.</text>
</comment>
<feature type="binding site" evidence="5">
    <location>
        <position position="267"/>
    </location>
    <ligand>
        <name>isopentenyl diphosphate</name>
        <dbReference type="ChEBI" id="CHEBI:128769"/>
    </ligand>
</feature>
<dbReference type="CDD" id="cd13944">
    <property type="entry name" value="lytB_ispH"/>
    <property type="match status" value="1"/>
</dbReference>
<gene>
    <name evidence="5 6" type="primary">ispH</name>
    <name evidence="6" type="ORF">P0082_08015</name>
</gene>
<feature type="binding site" evidence="5">
    <location>
        <position position="45"/>
    </location>
    <ligand>
        <name>dimethylallyl diphosphate</name>
        <dbReference type="ChEBI" id="CHEBI:57623"/>
    </ligand>
</feature>
<dbReference type="Gene3D" id="3.40.50.11270">
    <property type="match status" value="1"/>
</dbReference>
<evidence type="ECO:0000256" key="3">
    <source>
        <dbReference type="ARBA" id="ARBA00023004"/>
    </source>
</evidence>
<accession>A0ABY8MFW9</accession>
<dbReference type="EMBL" id="CP123443">
    <property type="protein sequence ID" value="WGK68425.1"/>
    <property type="molecule type" value="Genomic_DNA"/>
</dbReference>
<organism evidence="6 7">
    <name type="scientific">Candidatus Haliotispira prima</name>
    <dbReference type="NCBI Taxonomy" id="3034016"/>
    <lineage>
        <taxon>Bacteria</taxon>
        <taxon>Pseudomonadati</taxon>
        <taxon>Spirochaetota</taxon>
        <taxon>Spirochaetia</taxon>
        <taxon>Spirochaetales</taxon>
        <taxon>Spirochaetaceae</taxon>
        <taxon>Candidatus Haliotispira</taxon>
    </lineage>
</organism>
<keyword evidence="1 5" id="KW-0004">4Fe-4S</keyword>
<comment type="caution">
    <text evidence="5">Lacks conserved residue(s) required for the propagation of feature annotation.</text>
</comment>
<comment type="catalytic activity">
    <reaction evidence="5">
        <text>isopentenyl diphosphate + 2 oxidized [2Fe-2S]-[ferredoxin] + H2O = (2E)-4-hydroxy-3-methylbut-2-enyl diphosphate + 2 reduced [2Fe-2S]-[ferredoxin] + 2 H(+)</text>
        <dbReference type="Rhea" id="RHEA:24488"/>
        <dbReference type="Rhea" id="RHEA-COMP:10000"/>
        <dbReference type="Rhea" id="RHEA-COMP:10001"/>
        <dbReference type="ChEBI" id="CHEBI:15377"/>
        <dbReference type="ChEBI" id="CHEBI:15378"/>
        <dbReference type="ChEBI" id="CHEBI:33737"/>
        <dbReference type="ChEBI" id="CHEBI:33738"/>
        <dbReference type="ChEBI" id="CHEBI:128753"/>
        <dbReference type="ChEBI" id="CHEBI:128769"/>
        <dbReference type="EC" id="1.17.7.4"/>
    </reaction>
</comment>
<feature type="binding site" evidence="5">
    <location>
        <position position="78"/>
    </location>
    <ligand>
        <name>(2E)-4-hydroxy-3-methylbut-2-enyl diphosphate</name>
        <dbReference type="ChEBI" id="CHEBI:128753"/>
    </ligand>
</feature>
<dbReference type="GO" id="GO:0051745">
    <property type="term" value="F:4-hydroxy-3-methylbut-2-enyl diphosphate reductase activity"/>
    <property type="evidence" value="ECO:0007669"/>
    <property type="project" value="UniProtKB-EC"/>
</dbReference>
<feature type="binding site" evidence="5">
    <location>
        <position position="100"/>
    </location>
    <ligand>
        <name>[4Fe-4S] cluster</name>
        <dbReference type="ChEBI" id="CHEBI:49883"/>
    </ligand>
</feature>
<comment type="similarity">
    <text evidence="5">Belongs to the IspH family.</text>
</comment>
<reference evidence="6 7" key="1">
    <citation type="submission" date="2023-04" db="EMBL/GenBank/DDBJ databases">
        <title>Spirochaete genome identified in red abalone sample constitutes a novel genus.</title>
        <authorList>
            <person name="Sharma S.P."/>
            <person name="Purcell C.M."/>
            <person name="Hyde J.R."/>
            <person name="Severin A.J."/>
        </authorList>
    </citation>
    <scope>NUCLEOTIDE SEQUENCE [LARGE SCALE GENOMIC DNA]</scope>
    <source>
        <strain evidence="6 7">SP-2023</strain>
    </source>
</reference>
<proteinExistence type="inferred from homology"/>
<dbReference type="PANTHER" id="PTHR30426:SF0">
    <property type="entry name" value="4-HYDROXY-3-METHYLBUT-2-ENYL DIPHOSPHATE REDUCTASE"/>
    <property type="match status" value="1"/>
</dbReference>
<keyword evidence="3 5" id="KW-0408">Iron</keyword>
<dbReference type="NCBIfam" id="TIGR00216">
    <property type="entry name" value="ispH_lytB"/>
    <property type="match status" value="1"/>
</dbReference>
<feature type="binding site" evidence="5">
    <location>
        <position position="12"/>
    </location>
    <ligand>
        <name>[4Fe-4S] cluster</name>
        <dbReference type="ChEBI" id="CHEBI:49883"/>
    </ligand>
</feature>
<protein>
    <recommendedName>
        <fullName evidence="5">4-hydroxy-3-methylbut-2-enyl diphosphate reductase</fullName>
        <shortName evidence="5">HMBPP reductase</shortName>
        <ecNumber evidence="5">1.17.7.4</ecNumber>
    </recommendedName>
</protein>
<comment type="catalytic activity">
    <reaction evidence="5">
        <text>dimethylallyl diphosphate + 2 oxidized [2Fe-2S]-[ferredoxin] + H2O = (2E)-4-hydroxy-3-methylbut-2-enyl diphosphate + 2 reduced [2Fe-2S]-[ferredoxin] + 2 H(+)</text>
        <dbReference type="Rhea" id="RHEA:24825"/>
        <dbReference type="Rhea" id="RHEA-COMP:10000"/>
        <dbReference type="Rhea" id="RHEA-COMP:10001"/>
        <dbReference type="ChEBI" id="CHEBI:15377"/>
        <dbReference type="ChEBI" id="CHEBI:15378"/>
        <dbReference type="ChEBI" id="CHEBI:33737"/>
        <dbReference type="ChEBI" id="CHEBI:33738"/>
        <dbReference type="ChEBI" id="CHEBI:57623"/>
        <dbReference type="ChEBI" id="CHEBI:128753"/>
        <dbReference type="EC" id="1.17.7.4"/>
    </reaction>
</comment>
<dbReference type="Proteomes" id="UP001228690">
    <property type="component" value="Chromosome"/>
</dbReference>
<sequence>MEVVRAEVLGFCGGVKRAIILAEQEFRKNANRPKARLETIGDLIHNKREIARLEGLGLHSVDRVGDVSEGSTVLIRAHGAEKSDYEALRSRKVEILEGICPLVRDIRNKIIEYSEQGYFILLTGDAEHSEVRGLISFAGEGKVIESPAEAHEYDIPEEKEKVVLLSQSTWKRETFLQVAEIMRTKRADILVEDTVCQATLDRQEALRRLIEQVDAVVVIGGRHSANTQELFLIARESGLPVWYCADEEDVPPALGQYERIGLSAGASSPDWLIDKIEEKILMQADA</sequence>
<feature type="binding site" evidence="5">
    <location>
        <position position="45"/>
    </location>
    <ligand>
        <name>isopentenyl diphosphate</name>
        <dbReference type="ChEBI" id="CHEBI:128769"/>
    </ligand>
</feature>
<dbReference type="Pfam" id="PF02401">
    <property type="entry name" value="LYTB"/>
    <property type="match status" value="1"/>
</dbReference>
<comment type="function">
    <text evidence="5">Catalyzes the conversion of 1-hydroxy-2-methyl-2-(E)-butenyl 4-diphosphate (HMBPP) into a mixture of isopentenyl diphosphate (IPP) and dimethylallyl diphosphate (DMAPP). Acts in the terminal step of the DOXP/MEP pathway for isoprenoid precursor biosynthesis.</text>
</comment>
<keyword evidence="2 5" id="KW-0479">Metal-binding</keyword>
<feature type="binding site" evidence="5">
    <location>
        <position position="128"/>
    </location>
    <ligand>
        <name>isopentenyl diphosphate</name>
        <dbReference type="ChEBI" id="CHEBI:128769"/>
    </ligand>
</feature>
<dbReference type="EC" id="1.17.7.4" evidence="5"/>
<feature type="binding site" evidence="5">
    <location>
        <position position="267"/>
    </location>
    <ligand>
        <name>dimethylallyl diphosphate</name>
        <dbReference type="ChEBI" id="CHEBI:57623"/>
    </ligand>
</feature>
<evidence type="ECO:0000256" key="4">
    <source>
        <dbReference type="ARBA" id="ARBA00023014"/>
    </source>
</evidence>
<feature type="binding site" evidence="5">
    <location>
        <position position="128"/>
    </location>
    <ligand>
        <name>dimethylallyl diphosphate</name>
        <dbReference type="ChEBI" id="CHEBI:57623"/>
    </ligand>
</feature>
<keyword evidence="4 5" id="KW-0411">Iron-sulfur</keyword>
<feature type="binding site" evidence="5">
    <location>
        <position position="78"/>
    </location>
    <ligand>
        <name>isopentenyl diphosphate</name>
        <dbReference type="ChEBI" id="CHEBI:128769"/>
    </ligand>
</feature>
<feature type="binding site" evidence="5">
    <location>
        <position position="224"/>
    </location>
    <ligand>
        <name>(2E)-4-hydroxy-3-methylbut-2-enyl diphosphate</name>
        <dbReference type="ChEBI" id="CHEBI:128753"/>
    </ligand>
</feature>
<feature type="active site" description="Proton donor" evidence="5">
    <location>
        <position position="130"/>
    </location>
</feature>
<comment type="cofactor">
    <cofactor evidence="5">
        <name>[4Fe-4S] cluster</name>
        <dbReference type="ChEBI" id="CHEBI:49883"/>
    </cofactor>
    <text evidence="5">Binds 1 [4Fe-4S] cluster per subunit.</text>
</comment>
<keyword evidence="5" id="KW-0414">Isoprene biosynthesis</keyword>
<evidence type="ECO:0000256" key="1">
    <source>
        <dbReference type="ARBA" id="ARBA00022485"/>
    </source>
</evidence>
<feature type="binding site" evidence="5">
    <location>
        <position position="267"/>
    </location>
    <ligand>
        <name>(2E)-4-hydroxy-3-methylbut-2-enyl diphosphate</name>
        <dbReference type="ChEBI" id="CHEBI:128753"/>
    </ligand>
</feature>
<comment type="pathway">
    <text evidence="5">Isoprenoid biosynthesis; dimethylallyl diphosphate biosynthesis; dimethylallyl diphosphate from (2E)-4-hydroxy-3-methylbutenyl diphosphate: step 1/1.</text>
</comment>
<feature type="binding site" evidence="5">
    <location>
        <position position="78"/>
    </location>
    <ligand>
        <name>dimethylallyl diphosphate</name>
        <dbReference type="ChEBI" id="CHEBI:57623"/>
    </ligand>
</feature>
<feature type="binding site" evidence="5">
    <location>
        <position position="226"/>
    </location>
    <ligand>
        <name>dimethylallyl diphosphate</name>
        <dbReference type="ChEBI" id="CHEBI:57623"/>
    </ligand>
</feature>
<feature type="binding site" evidence="5">
    <location>
        <position position="168"/>
    </location>
    <ligand>
        <name>(2E)-4-hydroxy-3-methylbut-2-enyl diphosphate</name>
        <dbReference type="ChEBI" id="CHEBI:128753"/>
    </ligand>
</feature>
<dbReference type="RefSeq" id="WP_326926606.1">
    <property type="nucleotide sequence ID" value="NZ_CP123443.1"/>
</dbReference>
<feature type="binding site" evidence="5">
    <location>
        <position position="226"/>
    </location>
    <ligand>
        <name>isopentenyl diphosphate</name>
        <dbReference type="ChEBI" id="CHEBI:128769"/>
    </ligand>
</feature>
<feature type="binding site" evidence="5">
    <location>
        <position position="196"/>
    </location>
    <ligand>
        <name>[4Fe-4S] cluster</name>
        <dbReference type="ChEBI" id="CHEBI:49883"/>
    </ligand>
</feature>
<evidence type="ECO:0000313" key="7">
    <source>
        <dbReference type="Proteomes" id="UP001228690"/>
    </source>
</evidence>
<name>A0ABY8MFW9_9SPIO</name>
<dbReference type="PANTHER" id="PTHR30426">
    <property type="entry name" value="4-HYDROXY-3-METHYLBUT-2-ENYL DIPHOSPHATE REDUCTASE"/>
    <property type="match status" value="1"/>
</dbReference>
<evidence type="ECO:0000256" key="2">
    <source>
        <dbReference type="ARBA" id="ARBA00022723"/>
    </source>
</evidence>
<feature type="binding site" evidence="5">
    <location>
        <position position="224"/>
    </location>
    <ligand>
        <name>isopentenyl diphosphate</name>
        <dbReference type="ChEBI" id="CHEBI:128769"/>
    </ligand>
</feature>
<keyword evidence="5 6" id="KW-0560">Oxidoreductase</keyword>
<keyword evidence="7" id="KW-1185">Reference proteome</keyword>
<feature type="binding site" evidence="5">
    <location>
        <position position="226"/>
    </location>
    <ligand>
        <name>(2E)-4-hydroxy-3-methylbut-2-enyl diphosphate</name>
        <dbReference type="ChEBI" id="CHEBI:128753"/>
    </ligand>
</feature>
<dbReference type="InterPro" id="IPR003451">
    <property type="entry name" value="LytB/IspH"/>
</dbReference>
<feature type="binding site" evidence="5">
    <location>
        <position position="45"/>
    </location>
    <ligand>
        <name>(2E)-4-hydroxy-3-methylbut-2-enyl diphosphate</name>
        <dbReference type="ChEBI" id="CHEBI:128753"/>
    </ligand>
</feature>
<dbReference type="Gene3D" id="3.40.1010.20">
    <property type="entry name" value="4-hydroxy-3-methylbut-2-enyl diphosphate reductase, catalytic domain"/>
    <property type="match status" value="2"/>
</dbReference>
<feature type="binding site" evidence="5">
    <location>
        <position position="224"/>
    </location>
    <ligand>
        <name>dimethylallyl diphosphate</name>
        <dbReference type="ChEBI" id="CHEBI:57623"/>
    </ligand>
</feature>
<evidence type="ECO:0000256" key="5">
    <source>
        <dbReference type="HAMAP-Rule" id="MF_00191"/>
    </source>
</evidence>
<dbReference type="HAMAP" id="MF_00191">
    <property type="entry name" value="IspH"/>
    <property type="match status" value="1"/>
</dbReference>
<evidence type="ECO:0000313" key="6">
    <source>
        <dbReference type="EMBL" id="WGK68425.1"/>
    </source>
</evidence>